<evidence type="ECO:0000313" key="6">
    <source>
        <dbReference type="EMBL" id="EDH7457570.1"/>
    </source>
</evidence>
<feature type="transmembrane region" description="Helical" evidence="5">
    <location>
        <begin position="142"/>
        <end position="165"/>
    </location>
</feature>
<dbReference type="Proteomes" id="UP000254633">
    <property type="component" value="Unassembled WGS sequence"/>
</dbReference>
<reference evidence="8" key="3">
    <citation type="submission" date="2018-07" db="EMBL/GenBank/DDBJ databases">
        <authorList>
            <consortium name="NCBI Pathogen Detection Project"/>
        </authorList>
    </citation>
    <scope>NUCLEOTIDE SEQUENCE</scope>
    <source>
        <strain evidence="8">11-1391</strain>
        <strain evidence="7">Salmonella enterica</strain>
    </source>
</reference>
<feature type="transmembrane region" description="Helical" evidence="5">
    <location>
        <begin position="234"/>
        <end position="256"/>
    </location>
</feature>
<dbReference type="EMBL" id="DAAHJH010000031">
    <property type="protein sequence ID" value="HAB6341639.1"/>
    <property type="molecule type" value="Genomic_DNA"/>
</dbReference>
<evidence type="ECO:0000256" key="4">
    <source>
        <dbReference type="ARBA" id="ARBA00023136"/>
    </source>
</evidence>
<dbReference type="RefSeq" id="WP_023233689.1">
    <property type="nucleotide sequence ID" value="NZ_DACWWF010000017.1"/>
</dbReference>
<proteinExistence type="predicted"/>
<keyword evidence="4 5" id="KW-0472">Membrane</keyword>
<protein>
    <submittedName>
        <fullName evidence="6 9">Conjugal transfer protein</fullName>
    </submittedName>
    <submittedName>
        <fullName evidence="8">Type IV secretion system protein</fullName>
    </submittedName>
</protein>
<dbReference type="GO" id="GO:0030255">
    <property type="term" value="P:protein secretion by the type IV secretion system"/>
    <property type="evidence" value="ECO:0007669"/>
    <property type="project" value="InterPro"/>
</dbReference>
<name>A0A379TU06_SALDZ</name>
<reference evidence="6" key="4">
    <citation type="submission" date="2018-07" db="EMBL/GenBank/DDBJ databases">
        <authorList>
            <consortium name="PulseNet: The National Subtyping Network for Foodborne Disease Surveillance"/>
            <person name="Tarr C.L."/>
            <person name="Trees E."/>
            <person name="Katz L.S."/>
            <person name="Carleton-Romer H.A."/>
            <person name="Stroika S."/>
            <person name="Kucerova Z."/>
            <person name="Roache K.F."/>
            <person name="Sabol A.L."/>
            <person name="Besser J."/>
            <person name="Gerner-Smidt P."/>
        </authorList>
    </citation>
    <scope>NUCLEOTIDE SEQUENCE</scope>
    <source>
        <strain evidence="6">PNUSAS008615</strain>
    </source>
</reference>
<evidence type="ECO:0000313" key="9">
    <source>
        <dbReference type="EMBL" id="SUG52979.1"/>
    </source>
</evidence>
<keyword evidence="2 5" id="KW-0812">Transmembrane</keyword>
<dbReference type="EMBL" id="AAMIRF010000033">
    <property type="protein sequence ID" value="EDH7457570.1"/>
    <property type="molecule type" value="Genomic_DNA"/>
</dbReference>
<feature type="transmembrane region" description="Helical" evidence="5">
    <location>
        <begin position="172"/>
        <end position="191"/>
    </location>
</feature>
<dbReference type="InterPro" id="IPR007688">
    <property type="entry name" value="Conjugal_tfr_TrbL/VirB6"/>
</dbReference>
<evidence type="ECO:0000256" key="2">
    <source>
        <dbReference type="ARBA" id="ARBA00022692"/>
    </source>
</evidence>
<reference evidence="7" key="1">
    <citation type="journal article" date="2018" name="Genome Biol.">
        <title>SKESA: strategic k-mer extension for scrupulous assemblies.</title>
        <authorList>
            <person name="Souvorov A."/>
            <person name="Agarwala R."/>
            <person name="Lipman D.J."/>
        </authorList>
    </citation>
    <scope>NUCLEOTIDE SEQUENCE</scope>
    <source>
        <strain evidence="8">11-1391</strain>
        <strain evidence="7">Salmonella enterica</strain>
    </source>
</reference>
<dbReference type="EMBL" id="DAAMII010000033">
    <property type="protein sequence ID" value="HAC6767150.1"/>
    <property type="molecule type" value="Genomic_DNA"/>
</dbReference>
<dbReference type="EMBL" id="UGXH01000001">
    <property type="protein sequence ID" value="SUG52979.1"/>
    <property type="molecule type" value="Genomic_DNA"/>
</dbReference>
<organism evidence="9 10">
    <name type="scientific">Salmonella diarizonae</name>
    <dbReference type="NCBI Taxonomy" id="59204"/>
    <lineage>
        <taxon>Bacteria</taxon>
        <taxon>Pseudomonadati</taxon>
        <taxon>Pseudomonadota</taxon>
        <taxon>Gammaproteobacteria</taxon>
        <taxon>Enterobacterales</taxon>
        <taxon>Enterobacteriaceae</taxon>
        <taxon>Salmonella</taxon>
    </lineage>
</organism>
<keyword evidence="3 5" id="KW-1133">Transmembrane helix</keyword>
<feature type="transmembrane region" description="Helical" evidence="5">
    <location>
        <begin position="62"/>
        <end position="82"/>
    </location>
</feature>
<gene>
    <name evidence="6" type="ORF">B4V94_19460</name>
    <name evidence="8" type="ORF">G0D47_21410</name>
    <name evidence="7" type="ORF">GB480_22690</name>
    <name evidence="9" type="ORF">NCTC10060_00006</name>
</gene>
<evidence type="ECO:0000313" key="7">
    <source>
        <dbReference type="EMBL" id="HAB6341639.1"/>
    </source>
</evidence>
<sequence>MAIEVAQPVFNAINTATQSQMASMNTVMSVIGIVIGGFWIVYIQMKSLYWYFDGLTVIFKDILFTILKASIILYMALSVSWYNSTVIPVVTDFPVWLGNTISGTTHNSGNLVDGLINAYYDGFIALVNSIKFSIWDAAGNTIFIAVCSVLFYVLGGLPFLGVAIGTLITLKAATAIILILGPIFIGFLLFPQTSQYFWGWVGTIGGFMLTQVLFAVVLGLEISYINNFIIKDGVINTDLIGCLCILLYFGAFTMLATELPGYAASIMSGAPSGGVGGVGGLIGKTTGVGAARNMSRTLGRTLVNRFNKNRLGPG</sequence>
<evidence type="ECO:0000256" key="5">
    <source>
        <dbReference type="SAM" id="Phobius"/>
    </source>
</evidence>
<dbReference type="AlphaFoldDB" id="A0A379TU06"/>
<reference evidence="9 10" key="2">
    <citation type="submission" date="2018-06" db="EMBL/GenBank/DDBJ databases">
        <authorList>
            <consortium name="Pathogen Informatics"/>
            <person name="Doyle S."/>
        </authorList>
    </citation>
    <scope>NUCLEOTIDE SEQUENCE [LARGE SCALE GENOMIC DNA]</scope>
    <source>
        <strain evidence="9 10">NCTC10060</strain>
    </source>
</reference>
<evidence type="ECO:0000256" key="1">
    <source>
        <dbReference type="ARBA" id="ARBA00004141"/>
    </source>
</evidence>
<feature type="transmembrane region" description="Helical" evidence="5">
    <location>
        <begin position="197"/>
        <end position="222"/>
    </location>
</feature>
<evidence type="ECO:0000313" key="8">
    <source>
        <dbReference type="EMBL" id="HAC6767150.1"/>
    </source>
</evidence>
<comment type="subcellular location">
    <subcellularLocation>
        <location evidence="1">Membrane</location>
        <topology evidence="1">Multi-pass membrane protein</topology>
    </subcellularLocation>
</comment>
<feature type="transmembrane region" description="Helical" evidence="5">
    <location>
        <begin position="22"/>
        <end position="42"/>
    </location>
</feature>
<dbReference type="Pfam" id="PF04610">
    <property type="entry name" value="TrbL"/>
    <property type="match status" value="1"/>
</dbReference>
<accession>A0A379TU06</accession>
<evidence type="ECO:0000313" key="10">
    <source>
        <dbReference type="Proteomes" id="UP000254633"/>
    </source>
</evidence>
<evidence type="ECO:0000256" key="3">
    <source>
        <dbReference type="ARBA" id="ARBA00022989"/>
    </source>
</evidence>
<dbReference type="GO" id="GO:0016020">
    <property type="term" value="C:membrane"/>
    <property type="evidence" value="ECO:0007669"/>
    <property type="project" value="UniProtKB-SubCell"/>
</dbReference>